<dbReference type="PANTHER" id="PTHR10706:SF130">
    <property type="entry name" value="F-BOX ONLY PROTEIN 31"/>
    <property type="match status" value="1"/>
</dbReference>
<dbReference type="InterPro" id="IPR045048">
    <property type="entry name" value="FBXO31/39"/>
</dbReference>
<evidence type="ECO:0000313" key="5">
    <source>
        <dbReference type="EMBL" id="GLI67732.1"/>
    </source>
</evidence>
<name>A0ABQ5SEH4_9CHLO</name>
<dbReference type="Pfam" id="PF12014">
    <property type="entry name" value="Cyclin_D1_bind"/>
    <property type="match status" value="1"/>
</dbReference>
<evidence type="ECO:0000259" key="4">
    <source>
        <dbReference type="PROSITE" id="PS50181"/>
    </source>
</evidence>
<accession>A0ABQ5SEH4</accession>
<comment type="pathway">
    <text evidence="1">Protein modification; protein ubiquitination.</text>
</comment>
<protein>
    <recommendedName>
        <fullName evidence="4">F-box domain-containing protein</fullName>
    </recommendedName>
</protein>
<organism evidence="5 6">
    <name type="scientific">Volvox africanus</name>
    <dbReference type="NCBI Taxonomy" id="51714"/>
    <lineage>
        <taxon>Eukaryota</taxon>
        <taxon>Viridiplantae</taxon>
        <taxon>Chlorophyta</taxon>
        <taxon>core chlorophytes</taxon>
        <taxon>Chlorophyceae</taxon>
        <taxon>CS clade</taxon>
        <taxon>Chlamydomonadales</taxon>
        <taxon>Volvocaceae</taxon>
        <taxon>Volvox</taxon>
    </lineage>
</organism>
<feature type="domain" description="F-box" evidence="4">
    <location>
        <begin position="15"/>
        <end position="62"/>
    </location>
</feature>
<dbReference type="InterPro" id="IPR001810">
    <property type="entry name" value="F-box_dom"/>
</dbReference>
<feature type="region of interest" description="Disordered" evidence="3">
    <location>
        <begin position="355"/>
        <end position="380"/>
    </location>
</feature>
<dbReference type="Proteomes" id="UP001165090">
    <property type="component" value="Unassembled WGS sequence"/>
</dbReference>
<sequence>MAQTDTNAEKFSVYAMNILDLPDMVLIGILRFLGPRDIVVFGSVCKRFFGPATEDRIVWGPICQAIVGSVAAASPDAWHVPSFQRLYCRVLRTYGALLAGPWCGQADPLGSLLVAFPSPPYIIGGIVTSLKLAEPGVTVVPVFRVSYESLNGDASVSCLRGRNMFDSLLQRLATLENQSTGHQPLMEEEDPFEAEGIHMAKLQLRFEEDAPGGLLEQDMTTAAAFMGGAGGSAESGSAPTQVQPLLTTMQAGARDAEEGAGASIVDARNAQPGTAAAAGLQHTDCTSQDVLRAMARRPHPYCWGGKRNELCSFTFRCSGCCRQQELEAVCRWAPAGTVTRLSEVTALSAGAAAFTPDSRGAAGSSSADGGRRRSNTGIDNGGDLPIVDLDVLEGHSFHERVQRVVVTLYGLMNQKWNGSVTYSRLHPAEQSLRADPDEVEPVVTGRDVGLDIADSSSVRISQSAVVNPGHYMPRPGDIEAATGCGPGARDLLAAPRCFEAIGKTRVQLPLISAAHPLVGIWRGTYGTHGIEHVILQHTGPQLLEARKLTGDSNIPAGETSFRIFLDKPGPYAAQKGHPFRLPPDYESRAELTFPGRRGDEPGHGTPSSGAVRRKEVLVLDGFGAQGQVAGIMYSNPQWINAEAVVLGRNTFGVLWCDLQSFSAFRRVQLHEGCPR</sequence>
<reference evidence="5 6" key="1">
    <citation type="journal article" date="2023" name="IScience">
        <title>Expanded male sex-determining region conserved during the evolution of homothallism in the green alga Volvox.</title>
        <authorList>
            <person name="Yamamoto K."/>
            <person name="Matsuzaki R."/>
            <person name="Mahakham W."/>
            <person name="Heman W."/>
            <person name="Sekimoto H."/>
            <person name="Kawachi M."/>
            <person name="Minakuchi Y."/>
            <person name="Toyoda A."/>
            <person name="Nozaki H."/>
        </authorList>
    </citation>
    <scope>NUCLEOTIDE SEQUENCE [LARGE SCALE GENOMIC DNA]</scope>
    <source>
        <strain evidence="5 6">NIES-4468</strain>
    </source>
</reference>
<dbReference type="PANTHER" id="PTHR10706">
    <property type="entry name" value="F-BOX FAMILY PROTEIN"/>
    <property type="match status" value="1"/>
</dbReference>
<keyword evidence="6" id="KW-1185">Reference proteome</keyword>
<dbReference type="PROSITE" id="PS50181">
    <property type="entry name" value="FBOX"/>
    <property type="match status" value="1"/>
</dbReference>
<feature type="compositionally biased region" description="Low complexity" evidence="3">
    <location>
        <begin position="357"/>
        <end position="368"/>
    </location>
</feature>
<keyword evidence="2" id="KW-0833">Ubl conjugation pathway</keyword>
<dbReference type="Gene3D" id="1.20.1280.50">
    <property type="match status" value="1"/>
</dbReference>
<dbReference type="SUPFAM" id="SSF81383">
    <property type="entry name" value="F-box domain"/>
    <property type="match status" value="1"/>
</dbReference>
<dbReference type="InterPro" id="IPR036047">
    <property type="entry name" value="F-box-like_dom_sf"/>
</dbReference>
<evidence type="ECO:0000256" key="1">
    <source>
        <dbReference type="ARBA" id="ARBA00004906"/>
    </source>
</evidence>
<evidence type="ECO:0000256" key="3">
    <source>
        <dbReference type="SAM" id="MobiDB-lite"/>
    </source>
</evidence>
<comment type="caution">
    <text evidence="5">The sequence shown here is derived from an EMBL/GenBank/DDBJ whole genome shotgun (WGS) entry which is preliminary data.</text>
</comment>
<gene>
    <name evidence="5" type="ORF">VaNZ11_011933</name>
</gene>
<proteinExistence type="predicted"/>
<evidence type="ECO:0000313" key="6">
    <source>
        <dbReference type="Proteomes" id="UP001165090"/>
    </source>
</evidence>
<dbReference type="EMBL" id="BSDZ01000078">
    <property type="protein sequence ID" value="GLI67732.1"/>
    <property type="molecule type" value="Genomic_DNA"/>
</dbReference>
<evidence type="ECO:0000256" key="2">
    <source>
        <dbReference type="ARBA" id="ARBA00022786"/>
    </source>
</evidence>
<dbReference type="Pfam" id="PF12937">
    <property type="entry name" value="F-box-like"/>
    <property type="match status" value="1"/>
</dbReference>